<dbReference type="Proteomes" id="UP000306584">
    <property type="component" value="Unassembled WGS sequence"/>
</dbReference>
<name>A0A4S9JW75_AURPU</name>
<dbReference type="AlphaFoldDB" id="A0A4S9JW75"/>
<evidence type="ECO:0000313" key="2">
    <source>
        <dbReference type="EMBL" id="THY06159.1"/>
    </source>
</evidence>
<sequence length="227" mass="24826">MRKQLSENRILPSVNSFTLLSAHEMPITDPTPDVWTIKFKNARTTVVLHVYQLQTLSSLKVELLHALNSACPSGELNGMTLPESPDDIELAKPRDFSNIESGGWQSIEPDAQNDFDADMFNAGGDVTPKGKGKGKAKAKDAGHKDSPLGAGLKDMCAVAFRFKGQKQAPRPVHDDVDEGLGLEDDVLPDADGWNVELPKFEDVYGLNDLVPDDQLTTPKANKFAWDV</sequence>
<evidence type="ECO:0000256" key="1">
    <source>
        <dbReference type="SAM" id="MobiDB-lite"/>
    </source>
</evidence>
<feature type="compositionally biased region" description="Basic and acidic residues" evidence="1">
    <location>
        <begin position="137"/>
        <end position="146"/>
    </location>
</feature>
<protein>
    <submittedName>
        <fullName evidence="2">Uncharacterized protein</fullName>
    </submittedName>
</protein>
<evidence type="ECO:0000313" key="3">
    <source>
        <dbReference type="Proteomes" id="UP000306584"/>
    </source>
</evidence>
<gene>
    <name evidence="2" type="ORF">D6D01_09932</name>
</gene>
<dbReference type="EMBL" id="QZBD01000774">
    <property type="protein sequence ID" value="THY06159.1"/>
    <property type="molecule type" value="Genomic_DNA"/>
</dbReference>
<reference evidence="2 3" key="1">
    <citation type="submission" date="2018-10" db="EMBL/GenBank/DDBJ databases">
        <title>Fifty Aureobasidium pullulans genomes reveal a recombining polyextremotolerant generalist.</title>
        <authorList>
            <person name="Gostincar C."/>
            <person name="Turk M."/>
            <person name="Zajc J."/>
            <person name="Gunde-Cimerman N."/>
        </authorList>
    </citation>
    <scope>NUCLEOTIDE SEQUENCE [LARGE SCALE GENOMIC DNA]</scope>
    <source>
        <strain evidence="2 3">EXF-6604</strain>
    </source>
</reference>
<proteinExistence type="predicted"/>
<comment type="caution">
    <text evidence="2">The sequence shown here is derived from an EMBL/GenBank/DDBJ whole genome shotgun (WGS) entry which is preliminary data.</text>
</comment>
<organism evidence="2 3">
    <name type="scientific">Aureobasidium pullulans</name>
    <name type="common">Black yeast</name>
    <name type="synonym">Pullularia pullulans</name>
    <dbReference type="NCBI Taxonomy" id="5580"/>
    <lineage>
        <taxon>Eukaryota</taxon>
        <taxon>Fungi</taxon>
        <taxon>Dikarya</taxon>
        <taxon>Ascomycota</taxon>
        <taxon>Pezizomycotina</taxon>
        <taxon>Dothideomycetes</taxon>
        <taxon>Dothideomycetidae</taxon>
        <taxon>Dothideales</taxon>
        <taxon>Saccotheciaceae</taxon>
        <taxon>Aureobasidium</taxon>
    </lineage>
</organism>
<feature type="region of interest" description="Disordered" evidence="1">
    <location>
        <begin position="125"/>
        <end position="146"/>
    </location>
</feature>
<accession>A0A4S9JW75</accession>